<keyword evidence="2" id="KW-1185">Reference proteome</keyword>
<gene>
    <name evidence="1" type="ORF">NK125_09905</name>
</gene>
<name>A0ABT1EA68_9FIRM</name>
<reference evidence="1 2" key="1">
    <citation type="journal article" date="2022" name="Genome Biol. Evol.">
        <title>Host diet, physiology and behaviors set the stage for Lachnospiraceae cladogenesis.</title>
        <authorList>
            <person name="Vera-Ponce De Leon A."/>
            <person name="Schneider M."/>
            <person name="Jahnes B.C."/>
            <person name="Sadowski V."/>
            <person name="Camuy-Velez L.A."/>
            <person name="Duan J."/>
            <person name="Sabree Z.L."/>
        </authorList>
    </citation>
    <scope>NUCLEOTIDE SEQUENCE [LARGE SCALE GENOMIC DNA]</scope>
    <source>
        <strain evidence="1 2">PAL113</strain>
    </source>
</reference>
<accession>A0ABT1EA68</accession>
<dbReference type="EMBL" id="JAMZFW010000013">
    <property type="protein sequence ID" value="MCP1102730.1"/>
    <property type="molecule type" value="Genomic_DNA"/>
</dbReference>
<protein>
    <submittedName>
        <fullName evidence="1">Uncharacterized protein</fullName>
    </submittedName>
</protein>
<comment type="caution">
    <text evidence="1">The sequence shown here is derived from an EMBL/GenBank/DDBJ whole genome shotgun (WGS) entry which is preliminary data.</text>
</comment>
<evidence type="ECO:0000313" key="2">
    <source>
        <dbReference type="Proteomes" id="UP001523566"/>
    </source>
</evidence>
<proteinExistence type="predicted"/>
<sequence>MQEFIDDLGKRVMSVAKDVGEKAEEVIGIQKLKSDIRSLERGNNRDLLHIGKMVYEKFKDGETVDLNYITLCEGIEQREEEIEKKEEEIDSMK</sequence>
<organism evidence="1 2">
    <name type="scientific">Aequitasia blattaphilus</name>
    <dbReference type="NCBI Taxonomy" id="2949332"/>
    <lineage>
        <taxon>Bacteria</taxon>
        <taxon>Bacillati</taxon>
        <taxon>Bacillota</taxon>
        <taxon>Clostridia</taxon>
        <taxon>Lachnospirales</taxon>
        <taxon>Lachnospiraceae</taxon>
        <taxon>Aequitasia</taxon>
    </lineage>
</organism>
<dbReference type="Proteomes" id="UP001523566">
    <property type="component" value="Unassembled WGS sequence"/>
</dbReference>
<dbReference type="RefSeq" id="WP_262066516.1">
    <property type="nucleotide sequence ID" value="NZ_JAMXOD010000013.1"/>
</dbReference>
<evidence type="ECO:0000313" key="1">
    <source>
        <dbReference type="EMBL" id="MCP1102730.1"/>
    </source>
</evidence>